<dbReference type="RefSeq" id="WP_198480871.1">
    <property type="nucleotide sequence ID" value="NZ_CP066022.1"/>
</dbReference>
<feature type="chain" id="PRO_5032555924" evidence="1">
    <location>
        <begin position="21"/>
        <end position="297"/>
    </location>
</feature>
<accession>A0A7T4FPK1</accession>
<keyword evidence="1" id="KW-0732">Signal</keyword>
<dbReference type="AlphaFoldDB" id="A0A7T4FPK1"/>
<gene>
    <name evidence="2" type="ORF">I6H56_02075</name>
</gene>
<evidence type="ECO:0000256" key="1">
    <source>
        <dbReference type="SAM" id="SignalP"/>
    </source>
</evidence>
<protein>
    <submittedName>
        <fullName evidence="2">Uncharacterized protein</fullName>
    </submittedName>
</protein>
<name>A0A7T4FPK1_9FUSO</name>
<proteinExistence type="predicted"/>
<dbReference type="Proteomes" id="UP000595577">
    <property type="component" value="Chromosome"/>
</dbReference>
<evidence type="ECO:0000313" key="2">
    <source>
        <dbReference type="EMBL" id="QQB74284.1"/>
    </source>
</evidence>
<feature type="signal peptide" evidence="1">
    <location>
        <begin position="1"/>
        <end position="20"/>
    </location>
</feature>
<evidence type="ECO:0000313" key="3">
    <source>
        <dbReference type="Proteomes" id="UP000595577"/>
    </source>
</evidence>
<reference evidence="2 3" key="1">
    <citation type="submission" date="2020-12" db="EMBL/GenBank/DDBJ databases">
        <title>FDA dAtabase for Regulatory Grade micrObial Sequences (FDA-ARGOS): Supporting development and validation of Infectious Disease Dx tests.</title>
        <authorList>
            <person name="Sproer C."/>
            <person name="Gronow S."/>
            <person name="Severitt S."/>
            <person name="Schroder I."/>
            <person name="Tallon L."/>
            <person name="Sadzewicz L."/>
            <person name="Zhao X."/>
            <person name="Boylan J."/>
            <person name="Ott S."/>
            <person name="Bowen H."/>
            <person name="Vavikolanu K."/>
            <person name="Mehta A."/>
            <person name="Aluvathingal J."/>
            <person name="Nadendla S."/>
            <person name="Lowell S."/>
            <person name="Myers T."/>
            <person name="Yan Y."/>
            <person name="Sichtig H."/>
        </authorList>
    </citation>
    <scope>NUCLEOTIDE SEQUENCE [LARGE SCALE GENOMIC DNA]</scope>
    <source>
        <strain evidence="2 3">FDAARGOS_999</strain>
    </source>
</reference>
<sequence>MKKFLLLLLSVFFISNSLFATTNDKHIFYLDNPTNKNIKITLDSKVYNLKPKTYEVLNLKMGEHIAELSDGTKVYFKIFANSKGGIINPSGATYTINYFRYQSPRICVDWKEPEDITLPTFNDFIMDKNYIAWEYDIFEEVTYESMPKKLHPEANIHVFSKIYSPSEVKEPDYIQGKAIEVYSFKKANVVSDGNYDMENPKTNLPKIDSDYNIPKDEDKVLQDYIKQIIALDKAYMDTNDAKKQKKILKEYDKIAKIIWSDYSKSNIVLGSYDNVDLKALNLKSLDRGVIITKIENK</sequence>
<dbReference type="EMBL" id="CP066022">
    <property type="protein sequence ID" value="QQB74284.1"/>
    <property type="molecule type" value="Genomic_DNA"/>
</dbReference>
<organism evidence="2 3">
    <name type="scientific">Fusobacterium canifelinum</name>
    <dbReference type="NCBI Taxonomy" id="285729"/>
    <lineage>
        <taxon>Bacteria</taxon>
        <taxon>Fusobacteriati</taxon>
        <taxon>Fusobacteriota</taxon>
        <taxon>Fusobacteriia</taxon>
        <taxon>Fusobacteriales</taxon>
        <taxon>Fusobacteriaceae</taxon>
        <taxon>Fusobacterium</taxon>
    </lineage>
</organism>